<proteinExistence type="predicted"/>
<name>A0ABT4JBB5_9RHOB</name>
<comment type="caution">
    <text evidence="2">The sequence shown here is derived from an EMBL/GenBank/DDBJ whole genome shotgun (WGS) entry which is preliminary data.</text>
</comment>
<keyword evidence="3" id="KW-1185">Reference proteome</keyword>
<organism evidence="2 3">
    <name type="scientific">Paracoccus benzoatiresistens</name>
    <dbReference type="NCBI Taxonomy" id="2997341"/>
    <lineage>
        <taxon>Bacteria</taxon>
        <taxon>Pseudomonadati</taxon>
        <taxon>Pseudomonadota</taxon>
        <taxon>Alphaproteobacteria</taxon>
        <taxon>Rhodobacterales</taxon>
        <taxon>Paracoccaceae</taxon>
        <taxon>Paracoccus</taxon>
    </lineage>
</organism>
<reference evidence="2" key="1">
    <citation type="submission" date="2022-12" db="EMBL/GenBank/DDBJ databases">
        <title>Paracoccus sp. EF6 isolated from a lake water.</title>
        <authorList>
            <person name="Liu H."/>
        </authorList>
    </citation>
    <scope>NUCLEOTIDE SEQUENCE</scope>
    <source>
        <strain evidence="2">EF6</strain>
    </source>
</reference>
<evidence type="ECO:0000256" key="1">
    <source>
        <dbReference type="SAM" id="MobiDB-lite"/>
    </source>
</evidence>
<gene>
    <name evidence="2" type="ORF">OU682_22800</name>
</gene>
<sequence length="59" mass="6570">MGELHRLGEMLDPAKDDTGLILDQARLPKRIVNRRKPPSDRSAATHARSDEIDDEGSAF</sequence>
<feature type="region of interest" description="Disordered" evidence="1">
    <location>
        <begin position="30"/>
        <end position="59"/>
    </location>
</feature>
<protein>
    <recommendedName>
        <fullName evidence="4">Transposase</fullName>
    </recommendedName>
</protein>
<evidence type="ECO:0008006" key="4">
    <source>
        <dbReference type="Google" id="ProtNLM"/>
    </source>
</evidence>
<dbReference type="Proteomes" id="UP001149822">
    <property type="component" value="Unassembled WGS sequence"/>
</dbReference>
<evidence type="ECO:0000313" key="2">
    <source>
        <dbReference type="EMBL" id="MCZ0964396.1"/>
    </source>
</evidence>
<dbReference type="RefSeq" id="WP_268944487.1">
    <property type="nucleotide sequence ID" value="NZ_JAPTYD010000096.1"/>
</dbReference>
<accession>A0ABT4JBB5</accession>
<evidence type="ECO:0000313" key="3">
    <source>
        <dbReference type="Proteomes" id="UP001149822"/>
    </source>
</evidence>
<dbReference type="EMBL" id="JAPTYD010000096">
    <property type="protein sequence ID" value="MCZ0964396.1"/>
    <property type="molecule type" value="Genomic_DNA"/>
</dbReference>